<feature type="active site" description="Charge relay system" evidence="8 9">
    <location>
        <position position="139"/>
    </location>
</feature>
<keyword evidence="7 9" id="KW-0720">Serine protease</keyword>
<protein>
    <submittedName>
        <fullName evidence="15">Subtilisin-like protease SBT4.3</fullName>
    </submittedName>
</protein>
<evidence type="ECO:0000313" key="15">
    <source>
        <dbReference type="RefSeq" id="XP_022958366.1"/>
    </source>
</evidence>
<dbReference type="InterPro" id="IPR034197">
    <property type="entry name" value="Peptidases_S8_3"/>
</dbReference>
<evidence type="ECO:0000256" key="6">
    <source>
        <dbReference type="ARBA" id="ARBA00022801"/>
    </source>
</evidence>
<keyword evidence="4 9" id="KW-0645">Protease</keyword>
<comment type="subcellular location">
    <subcellularLocation>
        <location evidence="1">Secreted</location>
    </subcellularLocation>
</comment>
<evidence type="ECO:0000256" key="2">
    <source>
        <dbReference type="ARBA" id="ARBA00011073"/>
    </source>
</evidence>
<comment type="similarity">
    <text evidence="2 9">Belongs to the peptidase S8 family.</text>
</comment>
<accession>A0A6J1H1W0</accession>
<dbReference type="Pfam" id="PF00082">
    <property type="entry name" value="Peptidase_S8"/>
    <property type="match status" value="1"/>
</dbReference>
<dbReference type="Gene3D" id="2.60.40.2310">
    <property type="match status" value="1"/>
</dbReference>
<keyword evidence="6 9" id="KW-0378">Hydrolase</keyword>
<feature type="active site" description="Charge relay system" evidence="8 9">
    <location>
        <position position="516"/>
    </location>
</feature>
<dbReference type="InterPro" id="IPR010259">
    <property type="entry name" value="S8pro/Inhibitor_I9"/>
</dbReference>
<dbReference type="RefSeq" id="XP_022958366.1">
    <property type="nucleotide sequence ID" value="XM_023102598.1"/>
</dbReference>
<dbReference type="Gene3D" id="3.30.70.80">
    <property type="entry name" value="Peptidase S8 propeptide/proteinase inhibitor I9"/>
    <property type="match status" value="1"/>
</dbReference>
<feature type="active site" description="Charge relay system" evidence="8 9">
    <location>
        <position position="194"/>
    </location>
</feature>
<dbReference type="CDD" id="cd02120">
    <property type="entry name" value="PA_subtilisin_like"/>
    <property type="match status" value="1"/>
</dbReference>
<dbReference type="Pfam" id="PF17766">
    <property type="entry name" value="fn3_6"/>
    <property type="match status" value="1"/>
</dbReference>
<dbReference type="InterPro" id="IPR037045">
    <property type="entry name" value="S8pro/Inhibitor_I9_sf"/>
</dbReference>
<feature type="domain" description="Peptidase S8/S53" evidence="11">
    <location>
        <begin position="132"/>
        <end position="566"/>
    </location>
</feature>
<dbReference type="KEGG" id="cmos:111459610"/>
<feature type="domain" description="Inhibitor I9" evidence="12">
    <location>
        <begin position="32"/>
        <end position="108"/>
    </location>
</feature>
<evidence type="ECO:0000256" key="10">
    <source>
        <dbReference type="SAM" id="SignalP"/>
    </source>
</evidence>
<proteinExistence type="inferred from homology"/>
<dbReference type="InterPro" id="IPR000209">
    <property type="entry name" value="Peptidase_S8/S53_dom"/>
</dbReference>
<dbReference type="PROSITE" id="PS00138">
    <property type="entry name" value="SUBTILASE_SER"/>
    <property type="match status" value="1"/>
</dbReference>
<evidence type="ECO:0000256" key="3">
    <source>
        <dbReference type="ARBA" id="ARBA00022525"/>
    </source>
</evidence>
<organism evidence="14 15">
    <name type="scientific">Cucurbita moschata</name>
    <name type="common">Winter crookneck squash</name>
    <name type="synonym">Cucurbita pepo var. moschata</name>
    <dbReference type="NCBI Taxonomy" id="3662"/>
    <lineage>
        <taxon>Eukaryota</taxon>
        <taxon>Viridiplantae</taxon>
        <taxon>Streptophyta</taxon>
        <taxon>Embryophyta</taxon>
        <taxon>Tracheophyta</taxon>
        <taxon>Spermatophyta</taxon>
        <taxon>Magnoliopsida</taxon>
        <taxon>eudicotyledons</taxon>
        <taxon>Gunneridae</taxon>
        <taxon>Pentapetalae</taxon>
        <taxon>rosids</taxon>
        <taxon>fabids</taxon>
        <taxon>Cucurbitales</taxon>
        <taxon>Cucurbitaceae</taxon>
        <taxon>Cucurbiteae</taxon>
        <taxon>Cucurbita</taxon>
    </lineage>
</organism>
<dbReference type="PROSITE" id="PS51892">
    <property type="entry name" value="SUBTILASE"/>
    <property type="match status" value="1"/>
</dbReference>
<keyword evidence="14" id="KW-1185">Reference proteome</keyword>
<dbReference type="Gene3D" id="3.40.50.200">
    <property type="entry name" value="Peptidase S8/S53 domain"/>
    <property type="match status" value="1"/>
</dbReference>
<evidence type="ECO:0000256" key="7">
    <source>
        <dbReference type="ARBA" id="ARBA00022825"/>
    </source>
</evidence>
<feature type="chain" id="PRO_5026958478" evidence="10">
    <location>
        <begin position="27"/>
        <end position="737"/>
    </location>
</feature>
<dbReference type="GO" id="GO:0006508">
    <property type="term" value="P:proteolysis"/>
    <property type="evidence" value="ECO:0007669"/>
    <property type="project" value="UniProtKB-KW"/>
</dbReference>
<feature type="domain" description="Subtilisin-like protease fibronectin type-III" evidence="13">
    <location>
        <begin position="624"/>
        <end position="731"/>
    </location>
</feature>
<evidence type="ECO:0000256" key="4">
    <source>
        <dbReference type="ARBA" id="ARBA00022670"/>
    </source>
</evidence>
<evidence type="ECO:0000256" key="9">
    <source>
        <dbReference type="PROSITE-ProRule" id="PRU01240"/>
    </source>
</evidence>
<feature type="signal peptide" evidence="10">
    <location>
        <begin position="1"/>
        <end position="26"/>
    </location>
</feature>
<dbReference type="InterPro" id="IPR023828">
    <property type="entry name" value="Peptidase_S8_Ser-AS"/>
</dbReference>
<gene>
    <name evidence="15" type="primary">LOC111459610</name>
</gene>
<dbReference type="GO" id="GO:0005576">
    <property type="term" value="C:extracellular region"/>
    <property type="evidence" value="ECO:0007669"/>
    <property type="project" value="UniProtKB-SubCell"/>
</dbReference>
<dbReference type="InterPro" id="IPR015500">
    <property type="entry name" value="Peptidase_S8_subtilisin-rel"/>
</dbReference>
<dbReference type="PANTHER" id="PTHR10795">
    <property type="entry name" value="PROPROTEIN CONVERTASE SUBTILISIN/KEXIN"/>
    <property type="match status" value="1"/>
</dbReference>
<keyword evidence="5 10" id="KW-0732">Signal</keyword>
<evidence type="ECO:0000256" key="5">
    <source>
        <dbReference type="ARBA" id="ARBA00022729"/>
    </source>
</evidence>
<evidence type="ECO:0000313" key="14">
    <source>
        <dbReference type="Proteomes" id="UP000504609"/>
    </source>
</evidence>
<dbReference type="GO" id="GO:0004252">
    <property type="term" value="F:serine-type endopeptidase activity"/>
    <property type="evidence" value="ECO:0007669"/>
    <property type="project" value="UniProtKB-UniRule"/>
</dbReference>
<evidence type="ECO:0000259" key="13">
    <source>
        <dbReference type="Pfam" id="PF17766"/>
    </source>
</evidence>
<dbReference type="InterPro" id="IPR041469">
    <property type="entry name" value="Subtilisin-like_FN3"/>
</dbReference>
<dbReference type="AlphaFoldDB" id="A0A6J1H1W0"/>
<dbReference type="SMR" id="A0A6J1H1W0"/>
<dbReference type="Gene3D" id="3.50.30.30">
    <property type="match status" value="1"/>
</dbReference>
<dbReference type="CDD" id="cd04852">
    <property type="entry name" value="Peptidases_S8_3"/>
    <property type="match status" value="1"/>
</dbReference>
<dbReference type="GeneID" id="111459610"/>
<evidence type="ECO:0000259" key="12">
    <source>
        <dbReference type="Pfam" id="PF05922"/>
    </source>
</evidence>
<evidence type="ECO:0000256" key="1">
    <source>
        <dbReference type="ARBA" id="ARBA00004613"/>
    </source>
</evidence>
<keyword evidence="3" id="KW-0964">Secreted</keyword>
<dbReference type="InterPro" id="IPR045051">
    <property type="entry name" value="SBT"/>
</dbReference>
<dbReference type="SUPFAM" id="SSF52743">
    <property type="entry name" value="Subtilisin-like"/>
    <property type="match status" value="1"/>
</dbReference>
<name>A0A6J1H1W0_CUCMO</name>
<dbReference type="Proteomes" id="UP000504609">
    <property type="component" value="Unplaced"/>
</dbReference>
<evidence type="ECO:0000259" key="11">
    <source>
        <dbReference type="Pfam" id="PF00082"/>
    </source>
</evidence>
<dbReference type="InterPro" id="IPR036852">
    <property type="entry name" value="Peptidase_S8/S53_dom_sf"/>
</dbReference>
<reference evidence="15" key="1">
    <citation type="submission" date="2025-08" db="UniProtKB">
        <authorList>
            <consortium name="RefSeq"/>
        </authorList>
    </citation>
    <scope>IDENTIFICATION</scope>
    <source>
        <tissue evidence="15">Young leaves</tissue>
    </source>
</reference>
<dbReference type="PRINTS" id="PR00723">
    <property type="entry name" value="SUBTILISIN"/>
</dbReference>
<evidence type="ECO:0000256" key="8">
    <source>
        <dbReference type="PIRSR" id="PIRSR615500-1"/>
    </source>
</evidence>
<dbReference type="Pfam" id="PF05922">
    <property type="entry name" value="Inhibitor_I9"/>
    <property type="match status" value="1"/>
</dbReference>
<sequence>MAPENFPILFSFIAALLAAIFTSANGSERKAHIVYMGAVQNRAMAESTHHLNLLRSVIGTSSVMEGSYIRSYGRSFNGFVAKLTGGEAEQLAAMDGVVSVFESKVFKTQTTRSWDYLGFPAKPTRNLAGETDVIIGSIDTGIWPELESFNDEGIGPPPARWRGTCTGGGNFTCNNKVIGARFYTSMSARDNVGHGSHTASTAAGKSGKTTGFYGLAGGVARGAVPSSRLAIYKACNPDCLEENILAAFDDAIADGVDLITISIVGAGGFNFEHDSMAIGSYHSMAKGILTVQSAGNYGPEDGTVGSVVPWVFTVAATNTDRTIVDKVVLGDGNTVNGYSVNTFAPNQNVPLIYATNASRNCSSKNAEICRDGCLDPLLVKGKIVQCKAFDGASRAFNAGAAGAIVLNDNAANVSFVLPFPAIALKMADYKSVANYAISATNPNVTIFRSVATKDPHAPMIADFSSRGPNMWMLEILKPDIAAPGVEILASFSPIAAPSGNVGDKRSVEFSILSGTSMSCPHVAGVAAYVKSFHPNWSPAAIKSAIMTTAKQIVRTDGILIREFLYGSGLVDPDRAIEPGLVYEIFEKDHLNMLCAKGYDSKTMKAFAGNDSVCPKTWTKYLARDLNYPAMVAHVLPMKPFVVKFQRTVTNVGVANSTYRSKILSFSGVNVLKSLEKLSVSVKPQKLWFGNLNEKKSFVVTVVGGTIPTKIVLSSVLIWSDLDHEVRSPIVVMVKPPL</sequence>